<feature type="transmembrane region" description="Helical" evidence="6">
    <location>
        <begin position="38"/>
        <end position="61"/>
    </location>
</feature>
<dbReference type="GO" id="GO:0006935">
    <property type="term" value="P:chemotaxis"/>
    <property type="evidence" value="ECO:0007669"/>
    <property type="project" value="InterPro"/>
</dbReference>
<dbReference type="SUPFAM" id="SSF58104">
    <property type="entry name" value="Methyl-accepting chemotaxis protein (MCP) signaling domain"/>
    <property type="match status" value="1"/>
</dbReference>
<keyword evidence="2" id="KW-0997">Cell inner membrane</keyword>
<dbReference type="InterPro" id="IPR004090">
    <property type="entry name" value="Chemotax_Me-accpt_rcpt"/>
</dbReference>
<name>A0A3B1BJ73_9ZZZZ</name>
<reference evidence="10" key="1">
    <citation type="submission" date="2018-06" db="EMBL/GenBank/DDBJ databases">
        <authorList>
            <person name="Zhirakovskaya E."/>
        </authorList>
    </citation>
    <scope>NUCLEOTIDE SEQUENCE</scope>
</reference>
<keyword evidence="6" id="KW-0812">Transmembrane</keyword>
<feature type="domain" description="HAMP" evidence="9">
    <location>
        <begin position="321"/>
        <end position="373"/>
    </location>
</feature>
<keyword evidence="2" id="KW-1003">Cell membrane</keyword>
<dbReference type="SMART" id="SM00283">
    <property type="entry name" value="MA"/>
    <property type="match status" value="1"/>
</dbReference>
<dbReference type="PANTHER" id="PTHR32089">
    <property type="entry name" value="METHYL-ACCEPTING CHEMOTAXIS PROTEIN MCPB"/>
    <property type="match status" value="1"/>
</dbReference>
<evidence type="ECO:0000256" key="1">
    <source>
        <dbReference type="ARBA" id="ARBA00004429"/>
    </source>
</evidence>
<dbReference type="PROSITE" id="PS50111">
    <property type="entry name" value="CHEMOTAXIS_TRANSDUC_2"/>
    <property type="match status" value="1"/>
</dbReference>
<sequence length="664" mass="70609">MNESIVEDKNVESKEGSVAKSSKPSGDSKIKRIFTGSLLGKIQLATISVLIVAFLGVGMTIDRSINKATDTFTKEMEDASEKLVIDGGEKLNATRAVIMKSGEATSVTLAKKEMQGVADRVIDTLNTLMLHLAEDREALHEAISTFREKTLLDEQIITLNIVGSETFFKSNVLGEPISKYVTAIKATTSLQKAALKSGEPQYSYNSDEMIIEGVTPIKVSEDFHGTDCTICHEAPVGTVLAGIEVKMDVFTIVTTMLNGIEEANTASSKAFLEYQAETDRSRKGILQQLKSDISDVLIFHKFLMIGTLIALVIVLSFLIIKIVIKPIKNLETSFNHVARNDLTMRATAFSSDELGELANSFNTFVEKFHGIIEDLSEKTTFLSSSSRDLSSVSTQLASGAEELESQSKDSSHAISEMSSSVGGVAGSIGEMSDNIGSVATSIKEMSSTLGEVASNCAKESGIAGEADEQAKMTREIMQRMLTSSNEIGQVLDVINDIAAQTNLLALNATIEAASAGEAGKGFAVVANEVKELARQTSSATEEIGQKIDEMQSSTSEAVKAIESISSVVEEVSSISSSIAAATEEQSASINEISHSTSTASNSATAISKDVSQMSDNIAVVSANVQEVDKTAQNTASSASEVLSSTEALADVATKLKEIVGQFKT</sequence>
<accession>A0A3B1BJ73</accession>
<comment type="subcellular location">
    <subcellularLocation>
        <location evidence="1">Cell inner membrane</location>
        <topology evidence="1">Multi-pass membrane protein</topology>
    </subcellularLocation>
</comment>
<evidence type="ECO:0000259" key="8">
    <source>
        <dbReference type="PROSITE" id="PS50192"/>
    </source>
</evidence>
<dbReference type="PANTHER" id="PTHR32089:SF112">
    <property type="entry name" value="LYSOZYME-LIKE PROTEIN-RELATED"/>
    <property type="match status" value="1"/>
</dbReference>
<keyword evidence="6" id="KW-1133">Transmembrane helix</keyword>
<dbReference type="Gene3D" id="1.10.287.950">
    <property type="entry name" value="Methyl-accepting chemotaxis protein"/>
    <property type="match status" value="1"/>
</dbReference>
<dbReference type="PROSITE" id="PS50192">
    <property type="entry name" value="T_SNARE"/>
    <property type="match status" value="1"/>
</dbReference>
<dbReference type="PROSITE" id="PS50885">
    <property type="entry name" value="HAMP"/>
    <property type="match status" value="1"/>
</dbReference>
<organism evidence="10">
    <name type="scientific">hydrothermal vent metagenome</name>
    <dbReference type="NCBI Taxonomy" id="652676"/>
    <lineage>
        <taxon>unclassified sequences</taxon>
        <taxon>metagenomes</taxon>
        <taxon>ecological metagenomes</taxon>
    </lineage>
</organism>
<feature type="compositionally biased region" description="Basic and acidic residues" evidence="5">
    <location>
        <begin position="1"/>
        <end position="17"/>
    </location>
</feature>
<feature type="transmembrane region" description="Helical" evidence="6">
    <location>
        <begin position="302"/>
        <end position="324"/>
    </location>
</feature>
<gene>
    <name evidence="10" type="ORF">MNBD_NITROSPINAE02-288</name>
</gene>
<dbReference type="Pfam" id="PF00015">
    <property type="entry name" value="MCPsignal"/>
    <property type="match status" value="1"/>
</dbReference>
<dbReference type="SMART" id="SM00304">
    <property type="entry name" value="HAMP"/>
    <property type="match status" value="1"/>
</dbReference>
<dbReference type="InterPro" id="IPR004089">
    <property type="entry name" value="MCPsignal_dom"/>
</dbReference>
<dbReference type="EMBL" id="UOGE01000004">
    <property type="protein sequence ID" value="VAX16152.1"/>
    <property type="molecule type" value="Genomic_DNA"/>
</dbReference>
<keyword evidence="3" id="KW-0807">Transducer</keyword>
<evidence type="ECO:0000256" key="4">
    <source>
        <dbReference type="ARBA" id="ARBA00029447"/>
    </source>
</evidence>
<dbReference type="CDD" id="cd06225">
    <property type="entry name" value="HAMP"/>
    <property type="match status" value="1"/>
</dbReference>
<dbReference type="InterPro" id="IPR003660">
    <property type="entry name" value="HAMP_dom"/>
</dbReference>
<evidence type="ECO:0000259" key="7">
    <source>
        <dbReference type="PROSITE" id="PS50111"/>
    </source>
</evidence>
<evidence type="ECO:0000259" key="9">
    <source>
        <dbReference type="PROSITE" id="PS50885"/>
    </source>
</evidence>
<dbReference type="InterPro" id="IPR000727">
    <property type="entry name" value="T_SNARE_dom"/>
</dbReference>
<evidence type="ECO:0000313" key="10">
    <source>
        <dbReference type="EMBL" id="VAX16152.1"/>
    </source>
</evidence>
<feature type="domain" description="Methyl-accepting transducer" evidence="7">
    <location>
        <begin position="385"/>
        <end position="649"/>
    </location>
</feature>
<dbReference type="Pfam" id="PF00672">
    <property type="entry name" value="HAMP"/>
    <property type="match status" value="1"/>
</dbReference>
<evidence type="ECO:0000256" key="3">
    <source>
        <dbReference type="ARBA" id="ARBA00023224"/>
    </source>
</evidence>
<dbReference type="PRINTS" id="PR00260">
    <property type="entry name" value="CHEMTRNSDUCR"/>
</dbReference>
<evidence type="ECO:0000256" key="2">
    <source>
        <dbReference type="ARBA" id="ARBA00022519"/>
    </source>
</evidence>
<dbReference type="AlphaFoldDB" id="A0A3B1BJ73"/>
<feature type="region of interest" description="Disordered" evidence="5">
    <location>
        <begin position="1"/>
        <end position="27"/>
    </location>
</feature>
<keyword evidence="6" id="KW-0472">Membrane</keyword>
<dbReference type="GO" id="GO:0004888">
    <property type="term" value="F:transmembrane signaling receptor activity"/>
    <property type="evidence" value="ECO:0007669"/>
    <property type="project" value="InterPro"/>
</dbReference>
<feature type="domain" description="T-SNARE coiled-coil homology" evidence="8">
    <location>
        <begin position="551"/>
        <end position="613"/>
    </location>
</feature>
<dbReference type="GO" id="GO:0007165">
    <property type="term" value="P:signal transduction"/>
    <property type="evidence" value="ECO:0007669"/>
    <property type="project" value="UniProtKB-KW"/>
</dbReference>
<protein>
    <submittedName>
        <fullName evidence="10">Methyl-accepting chemotaxis protein</fullName>
    </submittedName>
</protein>
<evidence type="ECO:0000256" key="5">
    <source>
        <dbReference type="SAM" id="MobiDB-lite"/>
    </source>
</evidence>
<evidence type="ECO:0000256" key="6">
    <source>
        <dbReference type="SAM" id="Phobius"/>
    </source>
</evidence>
<dbReference type="GO" id="GO:0005886">
    <property type="term" value="C:plasma membrane"/>
    <property type="evidence" value="ECO:0007669"/>
    <property type="project" value="UniProtKB-SubCell"/>
</dbReference>
<comment type="similarity">
    <text evidence="4">Belongs to the methyl-accepting chemotaxis (MCP) protein family.</text>
</comment>
<proteinExistence type="inferred from homology"/>